<keyword evidence="1" id="KW-0812">Transmembrane</keyword>
<feature type="transmembrane region" description="Helical" evidence="1">
    <location>
        <begin position="271"/>
        <end position="291"/>
    </location>
</feature>
<sequence length="292" mass="32795">MEGETWGIAVEELVDRGDIDGAIKYLELLVTKFEAFENSSSDLRLASVLKDLGDLYSSKGLSLAYDSLLNRSLLIKQRAERRQEHKSNHLRIQEKAETLSIEEVHGGSLHESASSDDDWEAIADQASSRSSISPLPELSTLKLENEKCVNLPKEKENDKGQPLKRRGRGAFMYNQNVLYSEQQNNFSDNSTFDEEGTCRDQEDASSRNCAPCVPVKYGTNHVLVLGGFSPKTTTTYLEKAFEGFRDQGVVIRWVNDTTALAVFQTPALGEFLFRFYILFFIFGLVFVDILLG</sequence>
<keyword evidence="1" id="KW-1133">Transmembrane helix</keyword>
<dbReference type="PANTHER" id="PTHR21678:SF0">
    <property type="entry name" value="C3H1-TYPE DOMAIN-CONTAINING PROTEIN"/>
    <property type="match status" value="1"/>
</dbReference>
<dbReference type="Proteomes" id="UP000017836">
    <property type="component" value="Unassembled WGS sequence"/>
</dbReference>
<accession>U5D3V9</accession>
<dbReference type="eggNOG" id="KOG4483">
    <property type="taxonomic scope" value="Eukaryota"/>
</dbReference>
<evidence type="ECO:0000313" key="3">
    <source>
        <dbReference type="Proteomes" id="UP000017836"/>
    </source>
</evidence>
<keyword evidence="1" id="KW-0472">Membrane</keyword>
<name>U5D3V9_AMBTC</name>
<dbReference type="AlphaFoldDB" id="U5D3V9"/>
<keyword evidence="3" id="KW-1185">Reference proteome</keyword>
<reference evidence="3" key="1">
    <citation type="journal article" date="2013" name="Science">
        <title>The Amborella genome and the evolution of flowering plants.</title>
        <authorList>
            <consortium name="Amborella Genome Project"/>
        </authorList>
    </citation>
    <scope>NUCLEOTIDE SEQUENCE [LARGE SCALE GENOMIC DNA]</scope>
</reference>
<dbReference type="OMA" id="NYGTRHV"/>
<protein>
    <submittedName>
        <fullName evidence="2">Uncharacterized protein</fullName>
    </submittedName>
</protein>
<evidence type="ECO:0000256" key="1">
    <source>
        <dbReference type="SAM" id="Phobius"/>
    </source>
</evidence>
<organism evidence="2 3">
    <name type="scientific">Amborella trichopoda</name>
    <dbReference type="NCBI Taxonomy" id="13333"/>
    <lineage>
        <taxon>Eukaryota</taxon>
        <taxon>Viridiplantae</taxon>
        <taxon>Streptophyta</taxon>
        <taxon>Embryophyta</taxon>
        <taxon>Tracheophyta</taxon>
        <taxon>Spermatophyta</taxon>
        <taxon>Magnoliopsida</taxon>
        <taxon>Amborellales</taxon>
        <taxon>Amborellaceae</taxon>
        <taxon>Amborella</taxon>
    </lineage>
</organism>
<evidence type="ECO:0000313" key="2">
    <source>
        <dbReference type="EMBL" id="ERN16092.1"/>
    </source>
</evidence>
<dbReference type="InterPro" id="IPR039884">
    <property type="entry name" value="R3HC1/R3HCL"/>
</dbReference>
<gene>
    <name evidence="2" type="ORF">AMTR_s00030p00172420</name>
</gene>
<dbReference type="EMBL" id="KI392485">
    <property type="protein sequence ID" value="ERN16092.1"/>
    <property type="molecule type" value="Genomic_DNA"/>
</dbReference>
<dbReference type="Gramene" id="ERN16092">
    <property type="protein sequence ID" value="ERN16092"/>
    <property type="gene ID" value="AMTR_s00030p00172420"/>
</dbReference>
<dbReference type="PANTHER" id="PTHR21678">
    <property type="entry name" value="GROWTH INHIBITION AND DIFFERENTIATION RELATED PROTEIN 88"/>
    <property type="match status" value="1"/>
</dbReference>
<proteinExistence type="predicted"/>
<dbReference type="HOGENOM" id="CLU_058921_1_0_1"/>